<organism evidence="4 5">
    <name type="scientific">Paragemmobacter kunshanensis</name>
    <dbReference type="NCBI Taxonomy" id="2583234"/>
    <lineage>
        <taxon>Bacteria</taxon>
        <taxon>Pseudomonadati</taxon>
        <taxon>Pseudomonadota</taxon>
        <taxon>Alphaproteobacteria</taxon>
        <taxon>Rhodobacterales</taxon>
        <taxon>Paracoccaceae</taxon>
        <taxon>Paragemmobacter</taxon>
    </lineage>
</organism>
<dbReference type="PANTHER" id="PTHR30055">
    <property type="entry name" value="HTH-TYPE TRANSCRIPTIONAL REGULATOR RUTR"/>
    <property type="match status" value="1"/>
</dbReference>
<protein>
    <submittedName>
        <fullName evidence="4">TetR/AcrR family transcriptional regulator</fullName>
    </submittedName>
</protein>
<dbReference type="GO" id="GO:0000976">
    <property type="term" value="F:transcription cis-regulatory region binding"/>
    <property type="evidence" value="ECO:0007669"/>
    <property type="project" value="TreeGrafter"/>
</dbReference>
<dbReference type="InterPro" id="IPR036271">
    <property type="entry name" value="Tet_transcr_reg_TetR-rel_C_sf"/>
</dbReference>
<dbReference type="PRINTS" id="PR00455">
    <property type="entry name" value="HTHTETR"/>
</dbReference>
<dbReference type="InterPro" id="IPR041479">
    <property type="entry name" value="TetR_CgmR_C"/>
</dbReference>
<dbReference type="Gene3D" id="1.10.357.10">
    <property type="entry name" value="Tetracycline Repressor, domain 2"/>
    <property type="match status" value="1"/>
</dbReference>
<dbReference type="PANTHER" id="PTHR30055:SF148">
    <property type="entry name" value="TETR-FAMILY TRANSCRIPTIONAL REGULATOR"/>
    <property type="match status" value="1"/>
</dbReference>
<comment type="caution">
    <text evidence="4">The sequence shown here is derived from an EMBL/GenBank/DDBJ whole genome shotgun (WGS) entry which is preliminary data.</text>
</comment>
<feature type="DNA-binding region" description="H-T-H motif" evidence="2">
    <location>
        <begin position="29"/>
        <end position="48"/>
    </location>
</feature>
<evidence type="ECO:0000256" key="1">
    <source>
        <dbReference type="ARBA" id="ARBA00023125"/>
    </source>
</evidence>
<dbReference type="Proteomes" id="UP000474758">
    <property type="component" value="Unassembled WGS sequence"/>
</dbReference>
<gene>
    <name evidence="4" type="ORF">G5V65_18565</name>
</gene>
<dbReference type="Pfam" id="PF17937">
    <property type="entry name" value="TetR_C_28"/>
    <property type="match status" value="1"/>
</dbReference>
<sequence length="179" mass="18779">MSRPPKFSSEQIIAAAERVVSRLGAAGLSFEAVAREAGVSKGAVLHYFGTKDALVAAMVERLVRRLTPSADPDPASVDAGSLIDRAEAAHGARDPAAAALLAALTQDLSVLAPLRAATGTWLDRLGSSPLGPDQARLLHFALDGLWMSEVLGISPLDEAGRAAFFDHLRRQFAARGEAD</sequence>
<dbReference type="SUPFAM" id="SSF46689">
    <property type="entry name" value="Homeodomain-like"/>
    <property type="match status" value="1"/>
</dbReference>
<keyword evidence="1 2" id="KW-0238">DNA-binding</keyword>
<keyword evidence="5" id="KW-1185">Reference proteome</keyword>
<reference evidence="4 5" key="1">
    <citation type="submission" date="2020-02" db="EMBL/GenBank/DDBJ databases">
        <title>Rhodobacter translucens sp. nov., a novel bacterium isolated from activated sludge.</title>
        <authorList>
            <person name="Liu J."/>
        </authorList>
    </citation>
    <scope>NUCLEOTIDE SEQUENCE [LARGE SCALE GENOMIC DNA]</scope>
    <source>
        <strain evidence="4 5">HX-7-19</strain>
    </source>
</reference>
<dbReference type="GO" id="GO:0003700">
    <property type="term" value="F:DNA-binding transcription factor activity"/>
    <property type="evidence" value="ECO:0007669"/>
    <property type="project" value="TreeGrafter"/>
</dbReference>
<feature type="domain" description="HTH tetR-type" evidence="3">
    <location>
        <begin position="6"/>
        <end position="66"/>
    </location>
</feature>
<name>A0A6M1TRJ0_9RHOB</name>
<dbReference type="PROSITE" id="PS50977">
    <property type="entry name" value="HTH_TETR_2"/>
    <property type="match status" value="1"/>
</dbReference>
<dbReference type="InterPro" id="IPR050109">
    <property type="entry name" value="HTH-type_TetR-like_transc_reg"/>
</dbReference>
<dbReference type="EMBL" id="JAALFE010000025">
    <property type="protein sequence ID" value="NGQ92899.1"/>
    <property type="molecule type" value="Genomic_DNA"/>
</dbReference>
<evidence type="ECO:0000313" key="5">
    <source>
        <dbReference type="Proteomes" id="UP000474758"/>
    </source>
</evidence>
<dbReference type="InterPro" id="IPR001647">
    <property type="entry name" value="HTH_TetR"/>
</dbReference>
<dbReference type="SUPFAM" id="SSF48498">
    <property type="entry name" value="Tetracyclin repressor-like, C-terminal domain"/>
    <property type="match status" value="1"/>
</dbReference>
<dbReference type="RefSeq" id="WP_165053166.1">
    <property type="nucleotide sequence ID" value="NZ_JAALFE010000025.1"/>
</dbReference>
<accession>A0A6M1TRJ0</accession>
<dbReference type="InterPro" id="IPR009057">
    <property type="entry name" value="Homeodomain-like_sf"/>
</dbReference>
<dbReference type="AlphaFoldDB" id="A0A6M1TRJ0"/>
<dbReference type="Pfam" id="PF00440">
    <property type="entry name" value="TetR_N"/>
    <property type="match status" value="1"/>
</dbReference>
<proteinExistence type="predicted"/>
<evidence type="ECO:0000313" key="4">
    <source>
        <dbReference type="EMBL" id="NGQ92899.1"/>
    </source>
</evidence>
<evidence type="ECO:0000259" key="3">
    <source>
        <dbReference type="PROSITE" id="PS50977"/>
    </source>
</evidence>
<evidence type="ECO:0000256" key="2">
    <source>
        <dbReference type="PROSITE-ProRule" id="PRU00335"/>
    </source>
</evidence>